<protein>
    <recommendedName>
        <fullName evidence="3">HPt domain-containing protein</fullName>
    </recommendedName>
</protein>
<organism evidence="1 2">
    <name type="scientific">Amycolatopsis magusensis</name>
    <dbReference type="NCBI Taxonomy" id="882444"/>
    <lineage>
        <taxon>Bacteria</taxon>
        <taxon>Bacillati</taxon>
        <taxon>Actinomycetota</taxon>
        <taxon>Actinomycetes</taxon>
        <taxon>Pseudonocardiales</taxon>
        <taxon>Pseudonocardiaceae</taxon>
        <taxon>Amycolatopsis</taxon>
    </lineage>
</organism>
<proteinExistence type="predicted"/>
<evidence type="ECO:0000313" key="2">
    <source>
        <dbReference type="Proteomes" id="UP000741013"/>
    </source>
</evidence>
<keyword evidence="2" id="KW-1185">Reference proteome</keyword>
<sequence length="110" mass="10893">MGDRMSGPVLPGSIVAAHLEACAAELAGTAEVGTAGELADVLEHLAAGQRQLSLALARLAGVVRGSQVDGALTEVLEAAASAAGYSADAIAESEPVLGALLQTADEDTRL</sequence>
<comment type="caution">
    <text evidence="1">The sequence shown here is derived from an EMBL/GenBank/DDBJ whole genome shotgun (WGS) entry which is preliminary data.</text>
</comment>
<reference evidence="1 2" key="1">
    <citation type="submission" date="2021-03" db="EMBL/GenBank/DDBJ databases">
        <title>Sequencing the genomes of 1000 actinobacteria strains.</title>
        <authorList>
            <person name="Klenk H.-P."/>
        </authorList>
    </citation>
    <scope>NUCLEOTIDE SEQUENCE [LARGE SCALE GENOMIC DNA]</scope>
    <source>
        <strain evidence="1 2">DSM 45510</strain>
    </source>
</reference>
<evidence type="ECO:0008006" key="3">
    <source>
        <dbReference type="Google" id="ProtNLM"/>
    </source>
</evidence>
<name>A0ABS4Q5Q2_9PSEU</name>
<gene>
    <name evidence="1" type="ORF">JOM49_007966</name>
</gene>
<dbReference type="RefSeq" id="WP_209669512.1">
    <property type="nucleotide sequence ID" value="NZ_JAGGMS010000001.1"/>
</dbReference>
<dbReference type="Proteomes" id="UP000741013">
    <property type="component" value="Unassembled WGS sequence"/>
</dbReference>
<evidence type="ECO:0000313" key="1">
    <source>
        <dbReference type="EMBL" id="MBP2186440.1"/>
    </source>
</evidence>
<dbReference type="EMBL" id="JAGGMS010000001">
    <property type="protein sequence ID" value="MBP2186440.1"/>
    <property type="molecule type" value="Genomic_DNA"/>
</dbReference>
<accession>A0ABS4Q5Q2</accession>